<feature type="region of interest" description="Disordered" evidence="1">
    <location>
        <begin position="1"/>
        <end position="44"/>
    </location>
</feature>
<dbReference type="Proteomes" id="UP000235392">
    <property type="component" value="Unassembled WGS sequence"/>
</dbReference>
<name>A0A2N5UPK9_9BASI</name>
<reference evidence="2 3" key="1">
    <citation type="submission" date="2017-11" db="EMBL/GenBank/DDBJ databases">
        <title>De novo assembly and phasing of dikaryotic genomes from two isolates of Puccinia coronata f. sp. avenae, the causal agent of oat crown rust.</title>
        <authorList>
            <person name="Miller M.E."/>
            <person name="Zhang Y."/>
            <person name="Omidvar V."/>
            <person name="Sperschneider J."/>
            <person name="Schwessinger B."/>
            <person name="Raley C."/>
            <person name="Palmer J.M."/>
            <person name="Garnica D."/>
            <person name="Upadhyaya N."/>
            <person name="Rathjen J."/>
            <person name="Taylor J.M."/>
            <person name="Park R.F."/>
            <person name="Dodds P.N."/>
            <person name="Hirsch C.D."/>
            <person name="Kianian S.F."/>
            <person name="Figueroa M."/>
        </authorList>
    </citation>
    <scope>NUCLEOTIDE SEQUENCE [LARGE SCALE GENOMIC DNA]</scope>
    <source>
        <strain evidence="2">12SD80</strain>
    </source>
</reference>
<feature type="region of interest" description="Disordered" evidence="1">
    <location>
        <begin position="91"/>
        <end position="125"/>
    </location>
</feature>
<accession>A0A2N5UPK9</accession>
<feature type="compositionally biased region" description="Acidic residues" evidence="1">
    <location>
        <begin position="16"/>
        <end position="38"/>
    </location>
</feature>
<evidence type="ECO:0000313" key="3">
    <source>
        <dbReference type="Proteomes" id="UP000235392"/>
    </source>
</evidence>
<sequence length="125" mass="14730">MARSNEQIEQEKEVDTTSESEEPDYGIEEDKLSDEEDERTYNFQDDIDRVDLPGTFNVIEPNRVHPDDIDMDNLIDAELEEELCHKEARIFEQADPPGFERSNQSEPNEDGEENLNWYPYKNKME</sequence>
<evidence type="ECO:0000256" key="1">
    <source>
        <dbReference type="SAM" id="MobiDB-lite"/>
    </source>
</evidence>
<dbReference type="AlphaFoldDB" id="A0A2N5UPK9"/>
<protein>
    <submittedName>
        <fullName evidence="2">Uncharacterized protein</fullName>
    </submittedName>
</protein>
<gene>
    <name evidence="2" type="ORF">PCASD_15452</name>
</gene>
<evidence type="ECO:0000313" key="2">
    <source>
        <dbReference type="EMBL" id="PLW39681.1"/>
    </source>
</evidence>
<proteinExistence type="predicted"/>
<organism evidence="2 3">
    <name type="scientific">Puccinia coronata f. sp. avenae</name>
    <dbReference type="NCBI Taxonomy" id="200324"/>
    <lineage>
        <taxon>Eukaryota</taxon>
        <taxon>Fungi</taxon>
        <taxon>Dikarya</taxon>
        <taxon>Basidiomycota</taxon>
        <taxon>Pucciniomycotina</taxon>
        <taxon>Pucciniomycetes</taxon>
        <taxon>Pucciniales</taxon>
        <taxon>Pucciniaceae</taxon>
        <taxon>Puccinia</taxon>
    </lineage>
</organism>
<dbReference type="EMBL" id="PGCI01000112">
    <property type="protein sequence ID" value="PLW39681.1"/>
    <property type="molecule type" value="Genomic_DNA"/>
</dbReference>
<comment type="caution">
    <text evidence="2">The sequence shown here is derived from an EMBL/GenBank/DDBJ whole genome shotgun (WGS) entry which is preliminary data.</text>
</comment>